<dbReference type="EMBL" id="JAAMOZ010000001">
    <property type="protein sequence ID" value="NIH56918.1"/>
    <property type="molecule type" value="Genomic_DNA"/>
</dbReference>
<dbReference type="InterPro" id="IPR002121">
    <property type="entry name" value="HRDC_dom"/>
</dbReference>
<dbReference type="InterPro" id="IPR036397">
    <property type="entry name" value="RNaseH_sf"/>
</dbReference>
<feature type="compositionally biased region" description="Basic and acidic residues" evidence="1">
    <location>
        <begin position="1"/>
        <end position="10"/>
    </location>
</feature>
<sequence>MADDTSRDPQDEPDDLPILRLPHEGLTPVVSSPPTWHETVSALASGTTPIAVDVERAQSYRYSSKAYLVQVRREDAGTHLIDPVALERPCEEVADLSELARAVGDAEWIIHAATQDLPNLVQLGLAPQRLFDTELAGRLLGLPKVGLGPMVERYCGVRLLKEHAAVDWSIRPIPDDWLAYAALDVELLTELRQRLVDDLTAAGKDEWARQEFDWLITWAHRPRPERVDPWRRTSGTHTVRTRRGLALVRELWLARDDVARADDRAPSKILPDAAITELAALVPRQKPEVPTAAQLRQIEGFKRRRARQYQSTWIDVLDRVAAVPTSDLPPLRLPGTGIPAPRNWEKSNPEAWRRWEKVRPAVVALAEELSLPVENLLSPDALRHLMWAPDGPLTVEAVSAQLAGYDARPWQQALIAPLVVELLG</sequence>
<keyword evidence="3" id="KW-0378">Hydrolase</keyword>
<dbReference type="InterPro" id="IPR002562">
    <property type="entry name" value="3'-5'_exonuclease_dom"/>
</dbReference>
<dbReference type="InterPro" id="IPR051086">
    <property type="entry name" value="RNase_D-like"/>
</dbReference>
<dbReference type="SUPFAM" id="SSF47819">
    <property type="entry name" value="HRDC-like"/>
    <property type="match status" value="1"/>
</dbReference>
<dbReference type="PANTHER" id="PTHR47649">
    <property type="entry name" value="RIBONUCLEASE D"/>
    <property type="match status" value="1"/>
</dbReference>
<dbReference type="InterPro" id="IPR044876">
    <property type="entry name" value="HRDC_dom_sf"/>
</dbReference>
<dbReference type="SMART" id="SM00341">
    <property type="entry name" value="HRDC"/>
    <property type="match status" value="1"/>
</dbReference>
<organism evidence="3 4">
    <name type="scientific">Brooklawnia cerclae</name>
    <dbReference type="NCBI Taxonomy" id="349934"/>
    <lineage>
        <taxon>Bacteria</taxon>
        <taxon>Bacillati</taxon>
        <taxon>Actinomycetota</taxon>
        <taxon>Actinomycetes</taxon>
        <taxon>Propionibacteriales</taxon>
        <taxon>Propionibacteriaceae</taxon>
        <taxon>Brooklawnia</taxon>
    </lineage>
</organism>
<evidence type="ECO:0000313" key="3">
    <source>
        <dbReference type="EMBL" id="NIH56918.1"/>
    </source>
</evidence>
<accession>A0ABX0SHW4</accession>
<reference evidence="3 4" key="1">
    <citation type="submission" date="2020-02" db="EMBL/GenBank/DDBJ databases">
        <title>Sequencing the genomes of 1000 actinobacteria strains.</title>
        <authorList>
            <person name="Klenk H.-P."/>
        </authorList>
    </citation>
    <scope>NUCLEOTIDE SEQUENCE [LARGE SCALE GENOMIC DNA]</scope>
    <source>
        <strain evidence="3 4">DSM 19609</strain>
    </source>
</reference>
<dbReference type="PANTHER" id="PTHR47649:SF1">
    <property type="entry name" value="RIBONUCLEASE D"/>
    <property type="match status" value="1"/>
</dbReference>
<evidence type="ECO:0000313" key="4">
    <source>
        <dbReference type="Proteomes" id="UP000749311"/>
    </source>
</evidence>
<dbReference type="RefSeq" id="WP_167166217.1">
    <property type="nucleotide sequence ID" value="NZ_BAAAOO010000015.1"/>
</dbReference>
<evidence type="ECO:0000256" key="1">
    <source>
        <dbReference type="SAM" id="MobiDB-lite"/>
    </source>
</evidence>
<comment type="caution">
    <text evidence="3">The sequence shown here is derived from an EMBL/GenBank/DDBJ whole genome shotgun (WGS) entry which is preliminary data.</text>
</comment>
<dbReference type="GO" id="GO:0033890">
    <property type="term" value="F:ribonuclease D activity"/>
    <property type="evidence" value="ECO:0007669"/>
    <property type="project" value="UniProtKB-EC"/>
</dbReference>
<name>A0ABX0SHW4_9ACTN</name>
<dbReference type="InterPro" id="IPR041605">
    <property type="entry name" value="Exo_C"/>
</dbReference>
<dbReference type="Pfam" id="PF00570">
    <property type="entry name" value="HRDC"/>
    <property type="match status" value="1"/>
</dbReference>
<keyword evidence="4" id="KW-1185">Reference proteome</keyword>
<dbReference type="PROSITE" id="PS50967">
    <property type="entry name" value="HRDC"/>
    <property type="match status" value="1"/>
</dbReference>
<dbReference type="Pfam" id="PF18305">
    <property type="entry name" value="DNA_pol_A_exoN"/>
    <property type="match status" value="1"/>
</dbReference>
<dbReference type="InterPro" id="IPR012337">
    <property type="entry name" value="RNaseH-like_sf"/>
</dbReference>
<dbReference type="Gene3D" id="1.10.150.80">
    <property type="entry name" value="HRDC domain"/>
    <property type="match status" value="2"/>
</dbReference>
<dbReference type="CDD" id="cd06142">
    <property type="entry name" value="RNaseD_exo"/>
    <property type="match status" value="1"/>
</dbReference>
<gene>
    <name evidence="3" type="ORF">FB473_001563</name>
</gene>
<protein>
    <submittedName>
        <fullName evidence="3">Ribonuclease D</fullName>
        <ecNumber evidence="3">3.1.13.5</ecNumber>
    </submittedName>
</protein>
<proteinExistence type="predicted"/>
<feature type="region of interest" description="Disordered" evidence="1">
    <location>
        <begin position="1"/>
        <end position="27"/>
    </location>
</feature>
<dbReference type="Gene3D" id="3.30.420.10">
    <property type="entry name" value="Ribonuclease H-like superfamily/Ribonuclease H"/>
    <property type="match status" value="1"/>
</dbReference>
<evidence type="ECO:0000259" key="2">
    <source>
        <dbReference type="PROSITE" id="PS50967"/>
    </source>
</evidence>
<dbReference type="Pfam" id="PF01612">
    <property type="entry name" value="DNA_pol_A_exo1"/>
    <property type="match status" value="1"/>
</dbReference>
<dbReference type="EC" id="3.1.13.5" evidence="3"/>
<feature type="domain" description="HRDC" evidence="2">
    <location>
        <begin position="241"/>
        <end position="327"/>
    </location>
</feature>
<dbReference type="Proteomes" id="UP000749311">
    <property type="component" value="Unassembled WGS sequence"/>
</dbReference>
<dbReference type="SMART" id="SM00474">
    <property type="entry name" value="35EXOc"/>
    <property type="match status" value="1"/>
</dbReference>
<dbReference type="InterPro" id="IPR010997">
    <property type="entry name" value="HRDC-like_sf"/>
</dbReference>
<dbReference type="SUPFAM" id="SSF53098">
    <property type="entry name" value="Ribonuclease H-like"/>
    <property type="match status" value="1"/>
</dbReference>